<reference evidence="1" key="1">
    <citation type="submission" date="2022-10" db="EMBL/GenBank/DDBJ databases">
        <title>Culturing micro-colonial fungi from biological soil crusts in the Mojave desert and describing Neophaeococcomyces mojavensis, and introducing the new genera and species Taxawa tesnikishii.</title>
        <authorList>
            <person name="Kurbessoian T."/>
            <person name="Stajich J.E."/>
        </authorList>
    </citation>
    <scope>NUCLEOTIDE SEQUENCE</scope>
    <source>
        <strain evidence="1">JES_112</strain>
    </source>
</reference>
<evidence type="ECO:0000313" key="1">
    <source>
        <dbReference type="EMBL" id="KAJ9659319.1"/>
    </source>
</evidence>
<comment type="caution">
    <text evidence="1">The sequence shown here is derived from an EMBL/GenBank/DDBJ whole genome shotgun (WGS) entry which is preliminary data.</text>
</comment>
<organism evidence="1 2">
    <name type="scientific">Neophaeococcomyces mojaviensis</name>
    <dbReference type="NCBI Taxonomy" id="3383035"/>
    <lineage>
        <taxon>Eukaryota</taxon>
        <taxon>Fungi</taxon>
        <taxon>Dikarya</taxon>
        <taxon>Ascomycota</taxon>
        <taxon>Pezizomycotina</taxon>
        <taxon>Eurotiomycetes</taxon>
        <taxon>Chaetothyriomycetidae</taxon>
        <taxon>Chaetothyriales</taxon>
        <taxon>Chaetothyriales incertae sedis</taxon>
        <taxon>Neophaeococcomyces</taxon>
    </lineage>
</organism>
<dbReference type="EMBL" id="JAPDRQ010000041">
    <property type="protein sequence ID" value="KAJ9659319.1"/>
    <property type="molecule type" value="Genomic_DNA"/>
</dbReference>
<dbReference type="Proteomes" id="UP001172386">
    <property type="component" value="Unassembled WGS sequence"/>
</dbReference>
<protein>
    <submittedName>
        <fullName evidence="1">Uncharacterized protein</fullName>
    </submittedName>
</protein>
<name>A0ACC3AC17_9EURO</name>
<proteinExistence type="predicted"/>
<sequence length="243" mass="26629">MDSSLRLPQQTLSAFVACYLACWAFDGAQSVSATHGLGSITTTVVMALVPILTLTFVITMPALLKTSSICHRQELQTQIPATHQQGANGQKDAASEESKDEFHKENQAHENQPSIAGYFTQVAKHATGQLKPDITSLFAGIDGYVSTKVKPAEDEDVEVEAEMASDTTEDTLVDVEVPGVQAYHHDSAETTRKRKRNKKSKAEQKAKRLRQKDARETLKPREAKQAKNVKEAGEILSTHVECP</sequence>
<keyword evidence="2" id="KW-1185">Reference proteome</keyword>
<gene>
    <name evidence="1" type="ORF">H2198_003195</name>
</gene>
<evidence type="ECO:0000313" key="2">
    <source>
        <dbReference type="Proteomes" id="UP001172386"/>
    </source>
</evidence>
<accession>A0ACC3AC17</accession>